<accession>A0A7T8JYQ1</accession>
<gene>
    <name evidence="2" type="ORF">FKW44_014062</name>
</gene>
<evidence type="ECO:0000256" key="1">
    <source>
        <dbReference type="SAM" id="MobiDB-lite"/>
    </source>
</evidence>
<organism evidence="2 3">
    <name type="scientific">Caligus rogercresseyi</name>
    <name type="common">Sea louse</name>
    <dbReference type="NCBI Taxonomy" id="217165"/>
    <lineage>
        <taxon>Eukaryota</taxon>
        <taxon>Metazoa</taxon>
        <taxon>Ecdysozoa</taxon>
        <taxon>Arthropoda</taxon>
        <taxon>Crustacea</taxon>
        <taxon>Multicrustacea</taxon>
        <taxon>Hexanauplia</taxon>
        <taxon>Copepoda</taxon>
        <taxon>Siphonostomatoida</taxon>
        <taxon>Caligidae</taxon>
        <taxon>Caligus</taxon>
    </lineage>
</organism>
<name>A0A7T8JYQ1_CALRO</name>
<proteinExistence type="predicted"/>
<keyword evidence="3" id="KW-1185">Reference proteome</keyword>
<dbReference type="Proteomes" id="UP000595437">
    <property type="component" value="Chromosome 9"/>
</dbReference>
<feature type="compositionally biased region" description="Polar residues" evidence="1">
    <location>
        <begin position="9"/>
        <end position="37"/>
    </location>
</feature>
<dbReference type="EMBL" id="CP045898">
    <property type="protein sequence ID" value="QQP40122.1"/>
    <property type="molecule type" value="Genomic_DNA"/>
</dbReference>
<feature type="region of interest" description="Disordered" evidence="1">
    <location>
        <begin position="1"/>
        <end position="37"/>
    </location>
</feature>
<evidence type="ECO:0000313" key="2">
    <source>
        <dbReference type="EMBL" id="QQP40122.1"/>
    </source>
</evidence>
<sequence length="71" mass="7699">MLQGVESPQKVQNPNTSPKHVTTSALHMNGTNEDKNAQVQNGSAIIEGKWVSSLSISRNLSRRLQLLLSAS</sequence>
<evidence type="ECO:0000313" key="3">
    <source>
        <dbReference type="Proteomes" id="UP000595437"/>
    </source>
</evidence>
<reference evidence="3" key="1">
    <citation type="submission" date="2021-01" db="EMBL/GenBank/DDBJ databases">
        <title>Caligus Genome Assembly.</title>
        <authorList>
            <person name="Gallardo-Escarate C."/>
        </authorList>
    </citation>
    <scope>NUCLEOTIDE SEQUENCE [LARGE SCALE GENOMIC DNA]</scope>
</reference>
<dbReference type="AlphaFoldDB" id="A0A7T8JYQ1"/>
<protein>
    <submittedName>
        <fullName evidence="2">Uncharacterized protein</fullName>
    </submittedName>
</protein>